<organism evidence="10 11">
    <name type="scientific">Brevibacterium ravenspurgense</name>
    <dbReference type="NCBI Taxonomy" id="479117"/>
    <lineage>
        <taxon>Bacteria</taxon>
        <taxon>Bacillati</taxon>
        <taxon>Actinomycetota</taxon>
        <taxon>Actinomycetes</taxon>
        <taxon>Micrococcales</taxon>
        <taxon>Brevibacteriaceae</taxon>
        <taxon>Brevibacterium</taxon>
    </lineage>
</organism>
<dbReference type="GO" id="GO:0006950">
    <property type="term" value="P:response to stress"/>
    <property type="evidence" value="ECO:0007669"/>
    <property type="project" value="UniProtKB-ARBA"/>
</dbReference>
<evidence type="ECO:0000256" key="5">
    <source>
        <dbReference type="ARBA" id="ARBA00023163"/>
    </source>
</evidence>
<proteinExistence type="inferred from homology"/>
<dbReference type="NCBIfam" id="TIGR02937">
    <property type="entry name" value="sigma70-ECF"/>
    <property type="match status" value="1"/>
</dbReference>
<sequence>MVLCKERQGPAEAAATGASGTRTADFPEAPHHGDVALTVMSEPIDLERETDEERSARFEADALQYVNQLYAAAMRMTRNPADAEDLVQEAYLKAYAAFHQYKPGTNLKAWLYRILTNTFINNYRKKQRQPLESSDDDIQDWQLHRAASHTSNQGRSAELEALDQMPDSDVKEALASLQDDFRMVVYYADVEGLPYKEIAEIMDTPIGTVMSRLHRGRRQLREKLADYAAERGIGTAKTEAKK</sequence>
<dbReference type="NCBIfam" id="TIGR02947">
    <property type="entry name" value="SigH_actino"/>
    <property type="match status" value="1"/>
</dbReference>
<dbReference type="SUPFAM" id="SSF88946">
    <property type="entry name" value="Sigma2 domain of RNA polymerase sigma factors"/>
    <property type="match status" value="1"/>
</dbReference>
<dbReference type="Gene3D" id="1.10.1740.10">
    <property type="match status" value="1"/>
</dbReference>
<dbReference type="EMBL" id="LQQC01000010">
    <property type="protein sequence ID" value="KXZ58383.1"/>
    <property type="molecule type" value="Genomic_DNA"/>
</dbReference>
<evidence type="ECO:0000259" key="9">
    <source>
        <dbReference type="Pfam" id="PF08281"/>
    </source>
</evidence>
<evidence type="ECO:0000313" key="10">
    <source>
        <dbReference type="EMBL" id="KXZ58383.1"/>
    </source>
</evidence>
<name>A0A150H8F2_9MICO</name>
<keyword evidence="3 6" id="KW-0731">Sigma factor</keyword>
<dbReference type="AlphaFoldDB" id="A0A150H8F2"/>
<dbReference type="PROSITE" id="PS01063">
    <property type="entry name" value="SIGMA70_ECF"/>
    <property type="match status" value="1"/>
</dbReference>
<comment type="caution">
    <text evidence="10">The sequence shown here is derived from an EMBL/GenBank/DDBJ whole genome shotgun (WGS) entry which is preliminary data.</text>
</comment>
<accession>A0A150H8F2</accession>
<keyword evidence="4 6" id="KW-0238">DNA-binding</keyword>
<dbReference type="PANTHER" id="PTHR43133:SF59">
    <property type="entry name" value="ECF RNA POLYMERASE SIGMA FACTOR SIGR"/>
    <property type="match status" value="1"/>
</dbReference>
<dbReference type="InterPro" id="IPR036388">
    <property type="entry name" value="WH-like_DNA-bd_sf"/>
</dbReference>
<evidence type="ECO:0000256" key="4">
    <source>
        <dbReference type="ARBA" id="ARBA00023125"/>
    </source>
</evidence>
<dbReference type="InterPro" id="IPR014293">
    <property type="entry name" value="RNA_pol_sigma70_actinobac"/>
</dbReference>
<feature type="domain" description="RNA polymerase sigma factor 70 region 4 type 2" evidence="9">
    <location>
        <begin position="170"/>
        <end position="220"/>
    </location>
</feature>
<dbReference type="InterPro" id="IPR013324">
    <property type="entry name" value="RNA_pol_sigma_r3/r4-like"/>
</dbReference>
<evidence type="ECO:0000259" key="8">
    <source>
        <dbReference type="Pfam" id="PF04542"/>
    </source>
</evidence>
<comment type="similarity">
    <text evidence="1 6">Belongs to the sigma-70 factor family. ECF subfamily.</text>
</comment>
<evidence type="ECO:0000256" key="7">
    <source>
        <dbReference type="SAM" id="MobiDB-lite"/>
    </source>
</evidence>
<protein>
    <recommendedName>
        <fullName evidence="6">RNA polymerase sigma factor</fullName>
    </recommendedName>
</protein>
<evidence type="ECO:0000256" key="3">
    <source>
        <dbReference type="ARBA" id="ARBA00023082"/>
    </source>
</evidence>
<feature type="region of interest" description="Disordered" evidence="7">
    <location>
        <begin position="8"/>
        <end position="29"/>
    </location>
</feature>
<dbReference type="FunFam" id="1.10.10.10:FF:000068">
    <property type="entry name" value="RNA polymerase sigma factor"/>
    <property type="match status" value="1"/>
</dbReference>
<dbReference type="PANTHER" id="PTHR43133">
    <property type="entry name" value="RNA POLYMERASE ECF-TYPE SIGMA FACTO"/>
    <property type="match status" value="1"/>
</dbReference>
<keyword evidence="11" id="KW-1185">Reference proteome</keyword>
<dbReference type="InterPro" id="IPR013325">
    <property type="entry name" value="RNA_pol_sigma_r2"/>
</dbReference>
<feature type="compositionally biased region" description="Low complexity" evidence="7">
    <location>
        <begin position="10"/>
        <end position="24"/>
    </location>
</feature>
<evidence type="ECO:0000256" key="1">
    <source>
        <dbReference type="ARBA" id="ARBA00010641"/>
    </source>
</evidence>
<dbReference type="PATRIC" id="fig|479117.4.peg.1420"/>
<reference evidence="10 11" key="1">
    <citation type="submission" date="2016-01" db="EMBL/GenBank/DDBJ databases">
        <title>Use of Whole Genome Sequencing to ascertain that Brevibacterium massiliense (Roux, Raoult 2009) is a later heterotypic synonym of Brevibacterium ravenspurgense (Mages 2008).</title>
        <authorList>
            <person name="Bernier A.-M."/>
            <person name="Burdz T."/>
            <person name="Huynh C."/>
            <person name="Pachecho A.L."/>
            <person name="Wiebe D."/>
            <person name="Bonner C."/>
            <person name="Bernard K."/>
        </authorList>
    </citation>
    <scope>NUCLEOTIDE SEQUENCE [LARGE SCALE GENOMIC DNA]</scope>
    <source>
        <strain evidence="10 11">CCUG56047</strain>
    </source>
</reference>
<evidence type="ECO:0000256" key="2">
    <source>
        <dbReference type="ARBA" id="ARBA00023015"/>
    </source>
</evidence>
<dbReference type="Pfam" id="PF04542">
    <property type="entry name" value="Sigma70_r2"/>
    <property type="match status" value="1"/>
</dbReference>
<keyword evidence="5 6" id="KW-0804">Transcription</keyword>
<gene>
    <name evidence="10" type="primary">sigR</name>
    <name evidence="10" type="ORF">Bravens_01431</name>
</gene>
<dbReference type="InterPro" id="IPR014284">
    <property type="entry name" value="RNA_pol_sigma-70_dom"/>
</dbReference>
<feature type="domain" description="RNA polymerase sigma-70 region 2" evidence="8">
    <location>
        <begin position="64"/>
        <end position="128"/>
    </location>
</feature>
<dbReference type="Gene3D" id="1.10.10.10">
    <property type="entry name" value="Winged helix-like DNA-binding domain superfamily/Winged helix DNA-binding domain"/>
    <property type="match status" value="1"/>
</dbReference>
<evidence type="ECO:0000256" key="6">
    <source>
        <dbReference type="RuleBase" id="RU000716"/>
    </source>
</evidence>
<dbReference type="InterPro" id="IPR007627">
    <property type="entry name" value="RNA_pol_sigma70_r2"/>
</dbReference>
<dbReference type="GO" id="GO:0016987">
    <property type="term" value="F:sigma factor activity"/>
    <property type="evidence" value="ECO:0007669"/>
    <property type="project" value="UniProtKB-KW"/>
</dbReference>
<dbReference type="CDD" id="cd06171">
    <property type="entry name" value="Sigma70_r4"/>
    <property type="match status" value="1"/>
</dbReference>
<keyword evidence="2 6" id="KW-0805">Transcription regulation</keyword>
<dbReference type="Proteomes" id="UP000243589">
    <property type="component" value="Unassembled WGS sequence"/>
</dbReference>
<dbReference type="InterPro" id="IPR000838">
    <property type="entry name" value="RNA_pol_sigma70_ECF_CS"/>
</dbReference>
<dbReference type="Pfam" id="PF08281">
    <property type="entry name" value="Sigma70_r4_2"/>
    <property type="match status" value="1"/>
</dbReference>
<dbReference type="InterPro" id="IPR039425">
    <property type="entry name" value="RNA_pol_sigma-70-like"/>
</dbReference>
<dbReference type="GO" id="GO:0006352">
    <property type="term" value="P:DNA-templated transcription initiation"/>
    <property type="evidence" value="ECO:0007669"/>
    <property type="project" value="InterPro"/>
</dbReference>
<dbReference type="InterPro" id="IPR013249">
    <property type="entry name" value="RNA_pol_sigma70_r4_t2"/>
</dbReference>
<evidence type="ECO:0000313" key="11">
    <source>
        <dbReference type="Proteomes" id="UP000243589"/>
    </source>
</evidence>
<dbReference type="SUPFAM" id="SSF88659">
    <property type="entry name" value="Sigma3 and sigma4 domains of RNA polymerase sigma factors"/>
    <property type="match status" value="1"/>
</dbReference>
<dbReference type="GO" id="GO:0003677">
    <property type="term" value="F:DNA binding"/>
    <property type="evidence" value="ECO:0007669"/>
    <property type="project" value="UniProtKB-KW"/>
</dbReference>